<feature type="binding site" evidence="2">
    <location>
        <position position="217"/>
    </location>
    <ligand>
        <name>Mg(2+)</name>
        <dbReference type="ChEBI" id="CHEBI:18420"/>
    </ligand>
</feature>
<dbReference type="GO" id="GO:0000287">
    <property type="term" value="F:magnesium ion binding"/>
    <property type="evidence" value="ECO:0007669"/>
    <property type="project" value="UniProtKB-UniRule"/>
</dbReference>
<proteinExistence type="inferred from homology"/>
<protein>
    <recommendedName>
        <fullName evidence="2">Isoprenyl transferase</fullName>
        <ecNumber evidence="2">2.5.1.-</ecNumber>
    </recommendedName>
</protein>
<gene>
    <name evidence="3" type="ORF">Enr8_49680</name>
</gene>
<comment type="similarity">
    <text evidence="2">Belongs to the UPP synthase family.</text>
</comment>
<feature type="binding site" evidence="2">
    <location>
        <begin position="75"/>
        <end position="77"/>
    </location>
    <ligand>
        <name>substrate</name>
    </ligand>
</feature>
<accession>A0A5C5UVL6</accession>
<keyword evidence="2" id="KW-0479">Metal-binding</keyword>
<feature type="binding site" evidence="2">
    <location>
        <position position="47"/>
    </location>
    <ligand>
        <name>substrate</name>
    </ligand>
</feature>
<dbReference type="SUPFAM" id="SSF64005">
    <property type="entry name" value="Undecaprenyl diphosphate synthase"/>
    <property type="match status" value="1"/>
</dbReference>
<comment type="function">
    <text evidence="2">Catalyzes the condensation of isopentenyl diphosphate (IPP) with allylic pyrophosphates generating different type of terpenoids.</text>
</comment>
<sequence length="259" mass="29084">MTSQSSSQSVQPDLGVPAERLPRHIAVIMDGNGRWAQRQGLPRVEGHRRGVTSVRRTTEECARLGIEQLTLYCLSSENWKRPQYELDFLMHLLEQYMIEERSTIMANNIQVRIIGRRDGIPPQVQQEMDRTIQLSSTNTGTTLCLAINYGGRGEMVDAVRKMATEAASGALDPASITEDAIAAHLYTAGMPDPDLLIRTAGEMRISNFLLWQISYAELWVTQQCWPEFCEETLHQAIRDFAGRDRRFGGLNDDTAEGAT</sequence>
<dbReference type="EC" id="2.5.1.-" evidence="2"/>
<reference evidence="3 4" key="1">
    <citation type="submission" date="2019-02" db="EMBL/GenBank/DDBJ databases">
        <title>Deep-cultivation of Planctomycetes and their phenomic and genomic characterization uncovers novel biology.</title>
        <authorList>
            <person name="Wiegand S."/>
            <person name="Jogler M."/>
            <person name="Boedeker C."/>
            <person name="Pinto D."/>
            <person name="Vollmers J."/>
            <person name="Rivas-Marin E."/>
            <person name="Kohn T."/>
            <person name="Peeters S.H."/>
            <person name="Heuer A."/>
            <person name="Rast P."/>
            <person name="Oberbeckmann S."/>
            <person name="Bunk B."/>
            <person name="Jeske O."/>
            <person name="Meyerdierks A."/>
            <person name="Storesund J.E."/>
            <person name="Kallscheuer N."/>
            <person name="Luecker S."/>
            <person name="Lage O.M."/>
            <person name="Pohl T."/>
            <person name="Merkel B.J."/>
            <person name="Hornburger P."/>
            <person name="Mueller R.-W."/>
            <person name="Bruemmer F."/>
            <person name="Labrenz M."/>
            <person name="Spormann A.M."/>
            <person name="Op Den Camp H."/>
            <person name="Overmann J."/>
            <person name="Amann R."/>
            <person name="Jetten M.S.M."/>
            <person name="Mascher T."/>
            <person name="Medema M.H."/>
            <person name="Devos D.P."/>
            <person name="Kaster A.-K."/>
            <person name="Ovreas L."/>
            <person name="Rohde M."/>
            <person name="Galperin M.Y."/>
            <person name="Jogler C."/>
        </authorList>
    </citation>
    <scope>NUCLEOTIDE SEQUENCE [LARGE SCALE GENOMIC DNA]</scope>
    <source>
        <strain evidence="3 4">Enr8</strain>
    </source>
</reference>
<dbReference type="GO" id="GO:0016094">
    <property type="term" value="P:polyprenol biosynthetic process"/>
    <property type="evidence" value="ECO:0007669"/>
    <property type="project" value="TreeGrafter"/>
</dbReference>
<evidence type="ECO:0000313" key="4">
    <source>
        <dbReference type="Proteomes" id="UP000318878"/>
    </source>
</evidence>
<keyword evidence="2" id="KW-0460">Magnesium</keyword>
<comment type="subunit">
    <text evidence="2">Homodimer.</text>
</comment>
<dbReference type="AlphaFoldDB" id="A0A5C5UVL6"/>
<feature type="binding site" evidence="2">
    <location>
        <begin position="204"/>
        <end position="206"/>
    </location>
    <ligand>
        <name>substrate</name>
    </ligand>
</feature>
<evidence type="ECO:0000256" key="1">
    <source>
        <dbReference type="ARBA" id="ARBA00022679"/>
    </source>
</evidence>
<dbReference type="OrthoDB" id="4191603at2"/>
<dbReference type="NCBIfam" id="TIGR00055">
    <property type="entry name" value="uppS"/>
    <property type="match status" value="1"/>
</dbReference>
<feature type="binding site" evidence="2">
    <location>
        <position position="81"/>
    </location>
    <ligand>
        <name>substrate</name>
    </ligand>
</feature>
<dbReference type="Pfam" id="PF01255">
    <property type="entry name" value="Prenyltransf"/>
    <property type="match status" value="1"/>
</dbReference>
<dbReference type="GO" id="GO:0045547">
    <property type="term" value="F:ditrans,polycis-polyprenyl diphosphate synthase [(2E,6E)-farnesyl diphosphate specific] activity"/>
    <property type="evidence" value="ECO:0007669"/>
    <property type="project" value="TreeGrafter"/>
</dbReference>
<feature type="binding site" evidence="2">
    <location>
        <position position="35"/>
    </location>
    <ligand>
        <name>substrate</name>
    </ligand>
</feature>
<dbReference type="PROSITE" id="PS01066">
    <property type="entry name" value="UPP_SYNTHASE"/>
    <property type="match status" value="1"/>
</dbReference>
<dbReference type="HAMAP" id="MF_01139">
    <property type="entry name" value="ISPT"/>
    <property type="match status" value="1"/>
</dbReference>
<comment type="cofactor">
    <cofactor evidence="2">
        <name>Mg(2+)</name>
        <dbReference type="ChEBI" id="CHEBI:18420"/>
    </cofactor>
    <text evidence="2">Binds 2 magnesium ions per subunit.</text>
</comment>
<feature type="binding site" evidence="2">
    <location>
        <position position="79"/>
    </location>
    <ligand>
        <name>substrate</name>
    </ligand>
</feature>
<dbReference type="EMBL" id="SJPF01000008">
    <property type="protein sequence ID" value="TWT29452.1"/>
    <property type="molecule type" value="Genomic_DNA"/>
</dbReference>
<dbReference type="InterPro" id="IPR018520">
    <property type="entry name" value="UPP_synth-like_CS"/>
</dbReference>
<name>A0A5C5UVL6_9BACT</name>
<dbReference type="FunFam" id="3.40.1180.10:FF:000001">
    <property type="entry name" value="(2E,6E)-farnesyl-diphosphate-specific ditrans,polycis-undecaprenyl-diphosphate synthase"/>
    <property type="match status" value="1"/>
</dbReference>
<comment type="caution">
    <text evidence="3">The sequence shown here is derived from an EMBL/GenBank/DDBJ whole genome shotgun (WGS) entry which is preliminary data.</text>
</comment>
<feature type="active site" description="Proton acceptor" evidence="2">
    <location>
        <position position="78"/>
    </location>
</feature>
<feature type="active site" evidence="2">
    <location>
        <position position="30"/>
    </location>
</feature>
<dbReference type="Gene3D" id="3.40.1180.10">
    <property type="entry name" value="Decaprenyl diphosphate synthase-like"/>
    <property type="match status" value="1"/>
</dbReference>
<keyword evidence="4" id="KW-1185">Reference proteome</keyword>
<dbReference type="PANTHER" id="PTHR10291:SF0">
    <property type="entry name" value="DEHYDRODOLICHYL DIPHOSPHATE SYNTHASE 2"/>
    <property type="match status" value="1"/>
</dbReference>
<organism evidence="3 4">
    <name type="scientific">Blastopirellula retiformator</name>
    <dbReference type="NCBI Taxonomy" id="2527970"/>
    <lineage>
        <taxon>Bacteria</taxon>
        <taxon>Pseudomonadati</taxon>
        <taxon>Planctomycetota</taxon>
        <taxon>Planctomycetia</taxon>
        <taxon>Pirellulales</taxon>
        <taxon>Pirellulaceae</taxon>
        <taxon>Blastopirellula</taxon>
    </lineage>
</organism>
<feature type="binding site" evidence="2">
    <location>
        <position position="30"/>
    </location>
    <ligand>
        <name>Mg(2+)</name>
        <dbReference type="ChEBI" id="CHEBI:18420"/>
    </ligand>
</feature>
<feature type="binding site" evidence="2">
    <location>
        <position position="43"/>
    </location>
    <ligand>
        <name>substrate</name>
    </ligand>
</feature>
<keyword evidence="1 2" id="KW-0808">Transferase</keyword>
<dbReference type="PANTHER" id="PTHR10291">
    <property type="entry name" value="DEHYDRODOLICHYL DIPHOSPHATE SYNTHASE FAMILY MEMBER"/>
    <property type="match status" value="1"/>
</dbReference>
<dbReference type="CDD" id="cd00475">
    <property type="entry name" value="Cis_IPPS"/>
    <property type="match status" value="1"/>
</dbReference>
<evidence type="ECO:0000313" key="3">
    <source>
        <dbReference type="EMBL" id="TWT29452.1"/>
    </source>
</evidence>
<dbReference type="InterPro" id="IPR036424">
    <property type="entry name" value="UPP_synth-like_sf"/>
</dbReference>
<dbReference type="RefSeq" id="WP_146436825.1">
    <property type="nucleotide sequence ID" value="NZ_SJPF01000008.1"/>
</dbReference>
<dbReference type="NCBIfam" id="NF011405">
    <property type="entry name" value="PRK14830.1"/>
    <property type="match status" value="1"/>
</dbReference>
<feature type="binding site" evidence="2">
    <location>
        <position position="198"/>
    </location>
    <ligand>
        <name>substrate</name>
    </ligand>
</feature>
<dbReference type="InterPro" id="IPR001441">
    <property type="entry name" value="UPP_synth-like"/>
</dbReference>
<dbReference type="Proteomes" id="UP000318878">
    <property type="component" value="Unassembled WGS sequence"/>
</dbReference>
<evidence type="ECO:0000256" key="2">
    <source>
        <dbReference type="HAMAP-Rule" id="MF_01139"/>
    </source>
</evidence>
<feature type="binding site" evidence="2">
    <location>
        <begin position="31"/>
        <end position="34"/>
    </location>
    <ligand>
        <name>substrate</name>
    </ligand>
</feature>